<evidence type="ECO:0000313" key="2">
    <source>
        <dbReference type="EnsemblPlants" id="AUR62042087-RA:cds"/>
    </source>
</evidence>
<dbReference type="PANTHER" id="PTHR47723:SF20">
    <property type="entry name" value="RNASE H TYPE-1 DOMAIN-CONTAINING PROTEIN"/>
    <property type="match status" value="1"/>
</dbReference>
<accession>A0A803N8C2</accession>
<dbReference type="InterPro" id="IPR044730">
    <property type="entry name" value="RNase_H-like_dom_plant"/>
</dbReference>
<name>A0A803N8C2_CHEQI</name>
<evidence type="ECO:0000313" key="3">
    <source>
        <dbReference type="Proteomes" id="UP000596660"/>
    </source>
</evidence>
<dbReference type="Pfam" id="PF13456">
    <property type="entry name" value="RVT_3"/>
    <property type="match status" value="1"/>
</dbReference>
<proteinExistence type="predicted"/>
<dbReference type="EnsemblPlants" id="AUR62042087-RA">
    <property type="protein sequence ID" value="AUR62042087-RA:cds"/>
    <property type="gene ID" value="AUR62042087"/>
</dbReference>
<dbReference type="Gene3D" id="3.30.420.10">
    <property type="entry name" value="Ribonuclease H-like superfamily/Ribonuclease H"/>
    <property type="match status" value="1"/>
</dbReference>
<dbReference type="CDD" id="cd06222">
    <property type="entry name" value="RNase_H_like"/>
    <property type="match status" value="1"/>
</dbReference>
<keyword evidence="3" id="KW-1185">Reference proteome</keyword>
<dbReference type="InterPro" id="IPR012337">
    <property type="entry name" value="RNaseH-like_sf"/>
</dbReference>
<feature type="domain" description="RNase H type-1" evidence="1">
    <location>
        <begin position="10"/>
        <end position="129"/>
    </location>
</feature>
<dbReference type="Proteomes" id="UP000596660">
    <property type="component" value="Unplaced"/>
</dbReference>
<dbReference type="InterPro" id="IPR036397">
    <property type="entry name" value="RNaseH_sf"/>
</dbReference>
<dbReference type="GO" id="GO:0004523">
    <property type="term" value="F:RNA-DNA hybrid ribonuclease activity"/>
    <property type="evidence" value="ECO:0007669"/>
    <property type="project" value="InterPro"/>
</dbReference>
<dbReference type="InterPro" id="IPR002156">
    <property type="entry name" value="RNaseH_domain"/>
</dbReference>
<dbReference type="SUPFAM" id="SSF53098">
    <property type="entry name" value="Ribonuclease H-like"/>
    <property type="match status" value="1"/>
</dbReference>
<dbReference type="GO" id="GO:0003676">
    <property type="term" value="F:nucleic acid binding"/>
    <property type="evidence" value="ECO:0007669"/>
    <property type="project" value="InterPro"/>
</dbReference>
<reference evidence="2" key="2">
    <citation type="submission" date="2021-03" db="UniProtKB">
        <authorList>
            <consortium name="EnsemblPlants"/>
        </authorList>
    </citation>
    <scope>IDENTIFICATION</scope>
</reference>
<organism evidence="2 3">
    <name type="scientific">Chenopodium quinoa</name>
    <name type="common">Quinoa</name>
    <dbReference type="NCBI Taxonomy" id="63459"/>
    <lineage>
        <taxon>Eukaryota</taxon>
        <taxon>Viridiplantae</taxon>
        <taxon>Streptophyta</taxon>
        <taxon>Embryophyta</taxon>
        <taxon>Tracheophyta</taxon>
        <taxon>Spermatophyta</taxon>
        <taxon>Magnoliopsida</taxon>
        <taxon>eudicotyledons</taxon>
        <taxon>Gunneridae</taxon>
        <taxon>Pentapetalae</taxon>
        <taxon>Caryophyllales</taxon>
        <taxon>Chenopodiaceae</taxon>
        <taxon>Chenopodioideae</taxon>
        <taxon>Atripliceae</taxon>
        <taxon>Chenopodium</taxon>
    </lineage>
</organism>
<reference evidence="2" key="1">
    <citation type="journal article" date="2017" name="Nature">
        <title>The genome of Chenopodium quinoa.</title>
        <authorList>
            <person name="Jarvis D.E."/>
            <person name="Ho Y.S."/>
            <person name="Lightfoot D.J."/>
            <person name="Schmoeckel S.M."/>
            <person name="Li B."/>
            <person name="Borm T.J.A."/>
            <person name="Ohyanagi H."/>
            <person name="Mineta K."/>
            <person name="Michell C.T."/>
            <person name="Saber N."/>
            <person name="Kharbatia N.M."/>
            <person name="Rupper R.R."/>
            <person name="Sharp A.R."/>
            <person name="Dally N."/>
            <person name="Boughton B.A."/>
            <person name="Woo Y.H."/>
            <person name="Gao G."/>
            <person name="Schijlen E.G.W.M."/>
            <person name="Guo X."/>
            <person name="Momin A.A."/>
            <person name="Negrao S."/>
            <person name="Al-Babili S."/>
            <person name="Gehring C."/>
            <person name="Roessner U."/>
            <person name="Jung C."/>
            <person name="Murphy K."/>
            <person name="Arold S.T."/>
            <person name="Gojobori T."/>
            <person name="van der Linden C.G."/>
            <person name="van Loo E.N."/>
            <person name="Jellen E.N."/>
            <person name="Maughan P.J."/>
            <person name="Tester M."/>
        </authorList>
    </citation>
    <scope>NUCLEOTIDE SEQUENCE [LARGE SCALE GENOMIC DNA]</scope>
    <source>
        <strain evidence="2">cv. PI 614886</strain>
    </source>
</reference>
<sequence length="142" mass="16019">MLKRKCFKLNTDGSWMNLDNAGGGGVIRCAKGLWQEGFSINFNAMSAASSELLAIREGLLTARKRRIQFLDLETDADALTKMLKNPYSFKDHDQGNIIKNVASILDRYWNVTIFHAKRTVNLVDDRLATIGRTKVKKGEKEI</sequence>
<dbReference type="PANTHER" id="PTHR47723">
    <property type="entry name" value="OS05G0353850 PROTEIN"/>
    <property type="match status" value="1"/>
</dbReference>
<evidence type="ECO:0000259" key="1">
    <source>
        <dbReference type="Pfam" id="PF13456"/>
    </source>
</evidence>
<dbReference type="InterPro" id="IPR053151">
    <property type="entry name" value="RNase_H-like"/>
</dbReference>
<protein>
    <recommendedName>
        <fullName evidence="1">RNase H type-1 domain-containing protein</fullName>
    </recommendedName>
</protein>
<dbReference type="Gramene" id="AUR62042087-RA">
    <property type="protein sequence ID" value="AUR62042087-RA:cds"/>
    <property type="gene ID" value="AUR62042087"/>
</dbReference>
<dbReference type="AlphaFoldDB" id="A0A803N8C2"/>
<dbReference type="OMA" id="LANWGVW"/>